<dbReference type="PANTHER" id="PTHR36102">
    <property type="entry name" value="CHROMOSOME 10, WHOLE GENOME SHOTGUN SEQUENCE"/>
    <property type="match status" value="1"/>
</dbReference>
<dbReference type="PANTHER" id="PTHR36102:SF1">
    <property type="entry name" value="YDR124W-LIKE HELICAL BUNDLE DOMAIN-CONTAINING PROTEIN"/>
    <property type="match status" value="1"/>
</dbReference>
<dbReference type="HOGENOM" id="CLU_021647_0_0_1"/>
<reference evidence="4" key="1">
    <citation type="journal article" date="2014" name="Genome Announc.">
        <title>Genome sequence and annotation of Acremonium chrysogenum, producer of the beta-lactam antibiotic cephalosporin C.</title>
        <authorList>
            <person name="Terfehr D."/>
            <person name="Dahlmann T.A."/>
            <person name="Specht T."/>
            <person name="Zadra I."/>
            <person name="Kuernsteiner H."/>
            <person name="Kueck U."/>
        </authorList>
    </citation>
    <scope>NUCLEOTIDE SEQUENCE [LARGE SCALE GENOMIC DNA]</scope>
    <source>
        <strain evidence="4">ATCC 11550 / CBS 779.69 / DSM 880 / IAM 14645 / JCM 23072 / IMI 49137</strain>
    </source>
</reference>
<evidence type="ECO:0000313" key="4">
    <source>
        <dbReference type="Proteomes" id="UP000029964"/>
    </source>
</evidence>
<name>A0A086ST01_HAPC1</name>
<feature type="compositionally biased region" description="Basic and acidic residues" evidence="1">
    <location>
        <begin position="346"/>
        <end position="357"/>
    </location>
</feature>
<feature type="region of interest" description="Disordered" evidence="1">
    <location>
        <begin position="1"/>
        <end position="39"/>
    </location>
</feature>
<feature type="compositionally biased region" description="Polar residues" evidence="1">
    <location>
        <begin position="372"/>
        <end position="381"/>
    </location>
</feature>
<feature type="region of interest" description="Disordered" evidence="1">
    <location>
        <begin position="346"/>
        <end position="473"/>
    </location>
</feature>
<dbReference type="EMBL" id="JPKY01000308">
    <property type="protein sequence ID" value="KFH40233.1"/>
    <property type="molecule type" value="Genomic_DNA"/>
</dbReference>
<accession>A0A086ST01</accession>
<evidence type="ECO:0000313" key="3">
    <source>
        <dbReference type="EMBL" id="KFH40233.1"/>
    </source>
</evidence>
<dbReference type="InterPro" id="IPR047092">
    <property type="entry name" value="AFUB_07903/YDR124W-like_hel"/>
</dbReference>
<sequence>MVQDWPRDPVPRHQSYSQPRYQPDPFDQRRYYDGPENIRHPPMAIDHALRTHCGISGKQYFVAVILEDGTPATFLSPGQKLNDNVVHQFFNPRKFQEVAGQLELAPSQPLNDFHLDHSYTRANYGGRYAGPDRRWLPGGDDGDDGDGIPPRPGRKRHRARHPVEENNEVPAPVLHRRRIRVQDSQALWNFYDQRFKSCQQSACKLIAKAWVKAVEPKKQSTHPYTGSDEKAPDWWPKPWGTTKEDKVRHKEPDHLYKRERVHLLNHILSLVVEPNEKQHRDIQKLNLTVKRLEECTNEALSGFYAESATNASKKQFLNEIFKVAKQQERYKNGEIDGAVEVYVLDNDRPPLEDRPPESDGNSLTRDDDEVNPSPSTRTAATQGFLHTPGTGHSPATNPPHGGSFLNELPMRGSQQAPPPPVLHDLGGHHHHGFVEGGMPVNGAAPGTTTTGMSVDMVPGSQDASRRPSVYSDYSSVSNGGSMYTQTWQPSTSAPDAQSLYAHHQANAQPPQAFVQPVSVAHNQPYVPGTFVEAMPRQGYDPNHGQMFRAGEVPQAPSAVNPQQGYGYLPNDGRQVPALPGVSEVIDSAPRGGHLQ</sequence>
<protein>
    <recommendedName>
        <fullName evidence="2">Subtelomeric hrmA-associated cluster protein AFUB-079030/YDR124W-like helical bundle domain-containing protein</fullName>
    </recommendedName>
</protein>
<dbReference type="OrthoDB" id="5338458at2759"/>
<feature type="compositionally biased region" description="Basic and acidic residues" evidence="1">
    <location>
        <begin position="1"/>
        <end position="11"/>
    </location>
</feature>
<organism evidence="3 4">
    <name type="scientific">Hapsidospora chrysogenum (strain ATCC 11550 / CBS 779.69 / DSM 880 / IAM 14645 / JCM 23072 / IMI 49137)</name>
    <name type="common">Acremonium chrysogenum</name>
    <dbReference type="NCBI Taxonomy" id="857340"/>
    <lineage>
        <taxon>Eukaryota</taxon>
        <taxon>Fungi</taxon>
        <taxon>Dikarya</taxon>
        <taxon>Ascomycota</taxon>
        <taxon>Pezizomycotina</taxon>
        <taxon>Sordariomycetes</taxon>
        <taxon>Hypocreomycetidae</taxon>
        <taxon>Hypocreales</taxon>
        <taxon>Bionectriaceae</taxon>
        <taxon>Hapsidospora</taxon>
    </lineage>
</organism>
<feature type="domain" description="Subtelomeric hrmA-associated cluster protein AFUB-079030/YDR124W-like helical bundle" evidence="2">
    <location>
        <begin position="181"/>
        <end position="325"/>
    </location>
</feature>
<feature type="region of interest" description="Disordered" evidence="1">
    <location>
        <begin position="130"/>
        <end position="165"/>
    </location>
</feature>
<evidence type="ECO:0000256" key="1">
    <source>
        <dbReference type="SAM" id="MobiDB-lite"/>
    </source>
</evidence>
<dbReference type="Proteomes" id="UP000029964">
    <property type="component" value="Unassembled WGS sequence"/>
</dbReference>
<dbReference type="Pfam" id="PF11001">
    <property type="entry name" value="AFUB_07903_YDR124W_hel"/>
    <property type="match status" value="1"/>
</dbReference>
<dbReference type="STRING" id="857340.A0A086ST01"/>
<feature type="compositionally biased region" description="Basic and acidic residues" evidence="1">
    <location>
        <begin position="26"/>
        <end position="39"/>
    </location>
</feature>
<evidence type="ECO:0000259" key="2">
    <source>
        <dbReference type="Pfam" id="PF11001"/>
    </source>
</evidence>
<proteinExistence type="predicted"/>
<dbReference type="AlphaFoldDB" id="A0A086ST01"/>
<dbReference type="InterPro" id="IPR021264">
    <property type="entry name" value="AFUB_079030/YDR124W-like"/>
</dbReference>
<comment type="caution">
    <text evidence="3">The sequence shown here is derived from an EMBL/GenBank/DDBJ whole genome shotgun (WGS) entry which is preliminary data.</text>
</comment>
<gene>
    <name evidence="3" type="ORF">ACRE_091070</name>
</gene>
<keyword evidence="4" id="KW-1185">Reference proteome</keyword>